<sequence>MAPSQIAGIGITSQREGIALLDDDRQPLYVGPNTDLRGVFQGGAIDQEAGDFIWRMCGHGPGFMLAWSKLRWFKEERPWLFGKARCVVSLPDWLAARMTGALATERASAAECGLADVTTGLPARSVAKRLGLDGIEIPPACDPGTVAGGLLPVPADELGLDPGTPVVRAGPDTQVGLVGLGTGEAGEAGAMAGWSGAVQLVTRRPVFDAERGLWTGRHVVPGRWVLE</sequence>
<protein>
    <recommendedName>
        <fullName evidence="3">Carbohydrate kinase FGGY N-terminal domain-containing protein</fullName>
    </recommendedName>
</protein>
<evidence type="ECO:0000313" key="4">
    <source>
        <dbReference type="EMBL" id="GAG46556.1"/>
    </source>
</evidence>
<keyword evidence="2" id="KW-0418">Kinase</keyword>
<dbReference type="InterPro" id="IPR043129">
    <property type="entry name" value="ATPase_NBD"/>
</dbReference>
<dbReference type="PANTHER" id="PTHR43095:SF1">
    <property type="entry name" value="AUTOINDUCER-2 KINASE"/>
    <property type="match status" value="1"/>
</dbReference>
<dbReference type="AlphaFoldDB" id="X0ZDZ1"/>
<name>X0ZDZ1_9ZZZZ</name>
<dbReference type="EMBL" id="BARS01050236">
    <property type="protein sequence ID" value="GAG46556.1"/>
    <property type="molecule type" value="Genomic_DNA"/>
</dbReference>
<accession>X0ZDZ1</accession>
<dbReference type="Pfam" id="PF00370">
    <property type="entry name" value="FGGY_N"/>
    <property type="match status" value="1"/>
</dbReference>
<proteinExistence type="predicted"/>
<dbReference type="Gene3D" id="3.30.420.40">
    <property type="match status" value="2"/>
</dbReference>
<feature type="domain" description="Carbohydrate kinase FGGY N-terminal" evidence="3">
    <location>
        <begin position="3"/>
        <end position="179"/>
    </location>
</feature>
<dbReference type="InterPro" id="IPR050406">
    <property type="entry name" value="FGGY_Carb_Kinase"/>
</dbReference>
<organism evidence="4">
    <name type="scientific">marine sediment metagenome</name>
    <dbReference type="NCBI Taxonomy" id="412755"/>
    <lineage>
        <taxon>unclassified sequences</taxon>
        <taxon>metagenomes</taxon>
        <taxon>ecological metagenomes</taxon>
    </lineage>
</organism>
<dbReference type="PANTHER" id="PTHR43095">
    <property type="entry name" value="SUGAR KINASE"/>
    <property type="match status" value="1"/>
</dbReference>
<comment type="caution">
    <text evidence="4">The sequence shown here is derived from an EMBL/GenBank/DDBJ whole genome shotgun (WGS) entry which is preliminary data.</text>
</comment>
<dbReference type="InterPro" id="IPR018484">
    <property type="entry name" value="FGGY_N"/>
</dbReference>
<dbReference type="GO" id="GO:0005975">
    <property type="term" value="P:carbohydrate metabolic process"/>
    <property type="evidence" value="ECO:0007669"/>
    <property type="project" value="InterPro"/>
</dbReference>
<gene>
    <name evidence="4" type="ORF">S01H1_75038</name>
</gene>
<keyword evidence="1" id="KW-0808">Transferase</keyword>
<evidence type="ECO:0000256" key="2">
    <source>
        <dbReference type="ARBA" id="ARBA00022777"/>
    </source>
</evidence>
<evidence type="ECO:0000259" key="3">
    <source>
        <dbReference type="Pfam" id="PF00370"/>
    </source>
</evidence>
<dbReference type="SUPFAM" id="SSF53067">
    <property type="entry name" value="Actin-like ATPase domain"/>
    <property type="match status" value="1"/>
</dbReference>
<evidence type="ECO:0000256" key="1">
    <source>
        <dbReference type="ARBA" id="ARBA00022679"/>
    </source>
</evidence>
<feature type="non-terminal residue" evidence="4">
    <location>
        <position position="227"/>
    </location>
</feature>
<reference evidence="4" key="1">
    <citation type="journal article" date="2014" name="Front. Microbiol.">
        <title>High frequency of phylogenetically diverse reductive dehalogenase-homologous genes in deep subseafloor sedimentary metagenomes.</title>
        <authorList>
            <person name="Kawai M."/>
            <person name="Futagami T."/>
            <person name="Toyoda A."/>
            <person name="Takaki Y."/>
            <person name="Nishi S."/>
            <person name="Hori S."/>
            <person name="Arai W."/>
            <person name="Tsubouchi T."/>
            <person name="Morono Y."/>
            <person name="Uchiyama I."/>
            <person name="Ito T."/>
            <person name="Fujiyama A."/>
            <person name="Inagaki F."/>
            <person name="Takami H."/>
        </authorList>
    </citation>
    <scope>NUCLEOTIDE SEQUENCE</scope>
    <source>
        <strain evidence="4">Expedition CK06-06</strain>
    </source>
</reference>
<dbReference type="GO" id="GO:0016301">
    <property type="term" value="F:kinase activity"/>
    <property type="evidence" value="ECO:0007669"/>
    <property type="project" value="UniProtKB-KW"/>
</dbReference>